<protein>
    <submittedName>
        <fullName evidence="1">Uncharacterized protein</fullName>
    </submittedName>
</protein>
<evidence type="ECO:0000313" key="2">
    <source>
        <dbReference type="Proteomes" id="UP000007305"/>
    </source>
</evidence>
<accession>A0A804LEB3</accession>
<dbReference type="AlphaFoldDB" id="A0A804LEB3"/>
<dbReference type="EnsemblPlants" id="Zm00001eb005270_T001">
    <property type="protein sequence ID" value="Zm00001eb005270_P001"/>
    <property type="gene ID" value="Zm00001eb005270"/>
</dbReference>
<dbReference type="GO" id="GO:0005643">
    <property type="term" value="C:nuclear pore"/>
    <property type="evidence" value="ECO:0007669"/>
    <property type="project" value="InterPro"/>
</dbReference>
<reference evidence="1" key="2">
    <citation type="submission" date="2019-07" db="EMBL/GenBank/DDBJ databases">
        <authorList>
            <person name="Seetharam A."/>
            <person name="Woodhouse M."/>
            <person name="Cannon E."/>
        </authorList>
    </citation>
    <scope>NUCLEOTIDE SEQUENCE [LARGE SCALE GENOMIC DNA]</scope>
    <source>
        <strain evidence="1">cv. B73</strain>
    </source>
</reference>
<keyword evidence="2" id="KW-1185">Reference proteome</keyword>
<evidence type="ECO:0000313" key="1">
    <source>
        <dbReference type="EnsemblPlants" id="Zm00001eb005270_P001"/>
    </source>
</evidence>
<organism evidence="1 2">
    <name type="scientific">Zea mays</name>
    <name type="common">Maize</name>
    <dbReference type="NCBI Taxonomy" id="4577"/>
    <lineage>
        <taxon>Eukaryota</taxon>
        <taxon>Viridiplantae</taxon>
        <taxon>Streptophyta</taxon>
        <taxon>Embryophyta</taxon>
        <taxon>Tracheophyta</taxon>
        <taxon>Spermatophyta</taxon>
        <taxon>Magnoliopsida</taxon>
        <taxon>Liliopsida</taxon>
        <taxon>Poales</taxon>
        <taxon>Poaceae</taxon>
        <taxon>PACMAD clade</taxon>
        <taxon>Panicoideae</taxon>
        <taxon>Andropogonodae</taxon>
        <taxon>Andropogoneae</taxon>
        <taxon>Tripsacinae</taxon>
        <taxon>Zea</taxon>
    </lineage>
</organism>
<dbReference type="InterPro" id="IPR021827">
    <property type="entry name" value="Nup186/Nup192/Nup205"/>
</dbReference>
<dbReference type="Gramene" id="Zm00001eb005270_T001">
    <property type="protein sequence ID" value="Zm00001eb005270_P001"/>
    <property type="gene ID" value="Zm00001eb005270"/>
</dbReference>
<dbReference type="PANTHER" id="PTHR31344:SF25">
    <property type="entry name" value="OS08G0505200 PROTEIN"/>
    <property type="match status" value="1"/>
</dbReference>
<reference evidence="2" key="1">
    <citation type="submission" date="2015-12" db="EMBL/GenBank/DDBJ databases">
        <title>Update maize B73 reference genome by single molecule sequencing technologies.</title>
        <authorList>
            <consortium name="Maize Genome Sequencing Project"/>
            <person name="Ware D."/>
        </authorList>
    </citation>
    <scope>NUCLEOTIDE SEQUENCE [LARGE SCALE GENOMIC DNA]</scope>
    <source>
        <strain evidence="2">cv. B73</strain>
    </source>
</reference>
<name>A0A804LEB3_MAIZE</name>
<reference evidence="1" key="3">
    <citation type="submission" date="2021-05" db="UniProtKB">
        <authorList>
            <consortium name="EnsemblPlants"/>
        </authorList>
    </citation>
    <scope>IDENTIFICATION</scope>
    <source>
        <strain evidence="1">cv. B73</strain>
    </source>
</reference>
<dbReference type="InParanoid" id="A0A804LEB3"/>
<dbReference type="Proteomes" id="UP000007305">
    <property type="component" value="Chromosome 1"/>
</dbReference>
<dbReference type="PANTHER" id="PTHR31344">
    <property type="entry name" value="NUCLEAR PORE COMPLEX PROTEIN NUP205"/>
    <property type="match status" value="1"/>
</dbReference>
<proteinExistence type="predicted"/>
<sequence>MAPRLPSIASASSVLLSSEESLPSMAPLLQFPPRSTLPPLPTRSALPPLLPRCPFPGTLPSMASLLQIPCSSPSCPSLAAPTSPRALAVPREDTEVQCQCFPQVHLGFSVPARLGRIQHSSAPPKETQKYFIDECDIFHKNEIRNGQGLLTMMTTWPPSLPSVVLREIIVQTFGISHQFTPSMMNLSMNGGAKKLDGKSMTMLWRNSYNGMQAKFAARQMPDDWQETSTLLATLEKIESWIFSRIVETIWWQVNVCLRH</sequence>